<evidence type="ECO:0000313" key="3">
    <source>
        <dbReference type="Proteomes" id="UP000295765"/>
    </source>
</evidence>
<dbReference type="InterPro" id="IPR038461">
    <property type="entry name" value="Schlafen_AlbA_2_dom_sf"/>
</dbReference>
<dbReference type="Pfam" id="PF04326">
    <property type="entry name" value="SLFN_AlbA_2"/>
    <property type="match status" value="1"/>
</dbReference>
<accession>A0A4R2LIR6</accession>
<proteinExistence type="predicted"/>
<comment type="caution">
    <text evidence="2">The sequence shown here is derived from an EMBL/GenBank/DDBJ whole genome shotgun (WGS) entry which is preliminary data.</text>
</comment>
<gene>
    <name evidence="2" type="ORF">EV699_12013</name>
</gene>
<keyword evidence="3" id="KW-1185">Reference proteome</keyword>
<dbReference type="InterPro" id="IPR007421">
    <property type="entry name" value="Schlafen_AlbA_2_dom"/>
</dbReference>
<dbReference type="AlphaFoldDB" id="A0A4R2LIR6"/>
<feature type="domain" description="Schlafen AlbA-2" evidence="1">
    <location>
        <begin position="26"/>
        <end position="148"/>
    </location>
</feature>
<dbReference type="EMBL" id="SLWY01000020">
    <property type="protein sequence ID" value="TCO79235.1"/>
    <property type="molecule type" value="Genomic_DNA"/>
</dbReference>
<dbReference type="GO" id="GO:0003677">
    <property type="term" value="F:DNA binding"/>
    <property type="evidence" value="ECO:0007669"/>
    <property type="project" value="UniProtKB-KW"/>
</dbReference>
<sequence length="395" mass="44730">MSIERAEFDRITEQDLQELVEAQVPEGLRLDFKLTCYGKSDSDKRELLKDASALANSHGGHLIIGIEEIEGVATNVVGVDTDADAEILRMEQILRNAIEPPISGIRMRSIPLTNGRKVLLLRIPRSWRPPHRVTAQSINKFYARHSAGVHEPSIEELRALFDQSSSALERARQFRNDRLDLIDKGYGDRPLASNGRLFIHIIPIAAFSGFLNLDVEAIHEQEKKFHPLDALQRSPRFNFHGFINERGGDQNCGYTQVFRNGIVEATKANIIKRDHKHSIIKAPTLEKCIFQQLPIYLDALKDMRVPPPLTIMITLKDTKGAYYIVKQYTRFDEVPTLPDDTLFLPECVLEDYGSTLDYHKAIRPAFDALWNAIGYAKAGFFNEEGLWNEPLPASS</sequence>
<dbReference type="PANTHER" id="PTHR30595">
    <property type="entry name" value="GLPR-RELATED TRANSCRIPTIONAL REPRESSOR"/>
    <property type="match status" value="1"/>
</dbReference>
<organism evidence="2 3">
    <name type="scientific">Plasticicumulans lactativorans</name>
    <dbReference type="NCBI Taxonomy" id="1133106"/>
    <lineage>
        <taxon>Bacteria</taxon>
        <taxon>Pseudomonadati</taxon>
        <taxon>Pseudomonadota</taxon>
        <taxon>Gammaproteobacteria</taxon>
        <taxon>Candidatus Competibacteraceae</taxon>
        <taxon>Plasticicumulans</taxon>
    </lineage>
</organism>
<dbReference type="Gene3D" id="3.30.950.30">
    <property type="entry name" value="Schlafen, AAA domain"/>
    <property type="match status" value="1"/>
</dbReference>
<protein>
    <submittedName>
        <fullName evidence="2">Putative DNA-binding protein</fullName>
    </submittedName>
</protein>
<dbReference type="Proteomes" id="UP000295765">
    <property type="component" value="Unassembled WGS sequence"/>
</dbReference>
<dbReference type="PANTHER" id="PTHR30595:SF6">
    <property type="entry name" value="SCHLAFEN ALBA-2 DOMAIN-CONTAINING PROTEIN"/>
    <property type="match status" value="1"/>
</dbReference>
<evidence type="ECO:0000313" key="2">
    <source>
        <dbReference type="EMBL" id="TCO79235.1"/>
    </source>
</evidence>
<dbReference type="RefSeq" id="WP_165904178.1">
    <property type="nucleotide sequence ID" value="NZ_SLWY01000020.1"/>
</dbReference>
<reference evidence="2 3" key="1">
    <citation type="submission" date="2019-03" db="EMBL/GenBank/DDBJ databases">
        <title>Genomic Encyclopedia of Type Strains, Phase IV (KMG-IV): sequencing the most valuable type-strain genomes for metagenomic binning, comparative biology and taxonomic classification.</title>
        <authorList>
            <person name="Goeker M."/>
        </authorList>
    </citation>
    <scope>NUCLEOTIDE SEQUENCE [LARGE SCALE GENOMIC DNA]</scope>
    <source>
        <strain evidence="2 3">DSM 25287</strain>
    </source>
</reference>
<keyword evidence="2" id="KW-0238">DNA-binding</keyword>
<evidence type="ECO:0000259" key="1">
    <source>
        <dbReference type="Pfam" id="PF04326"/>
    </source>
</evidence>
<name>A0A4R2LIR6_9GAMM</name>